<proteinExistence type="predicted"/>
<accession>A0A5B7DQP6</accession>
<gene>
    <name evidence="1" type="ORF">E2C01_017019</name>
</gene>
<reference evidence="1 2" key="1">
    <citation type="submission" date="2019-05" db="EMBL/GenBank/DDBJ databases">
        <title>Another draft genome of Portunus trituberculatus and its Hox gene families provides insights of decapod evolution.</title>
        <authorList>
            <person name="Jeong J.-H."/>
            <person name="Song I."/>
            <person name="Kim S."/>
            <person name="Choi T."/>
            <person name="Kim D."/>
            <person name="Ryu S."/>
            <person name="Kim W."/>
        </authorList>
    </citation>
    <scope>NUCLEOTIDE SEQUENCE [LARGE SCALE GENOMIC DNA]</scope>
    <source>
        <tissue evidence="1">Muscle</tissue>
    </source>
</reference>
<dbReference type="EMBL" id="VSRR010001270">
    <property type="protein sequence ID" value="MPC23951.1"/>
    <property type="molecule type" value="Genomic_DNA"/>
</dbReference>
<organism evidence="1 2">
    <name type="scientific">Portunus trituberculatus</name>
    <name type="common">Swimming crab</name>
    <name type="synonym">Neptunus trituberculatus</name>
    <dbReference type="NCBI Taxonomy" id="210409"/>
    <lineage>
        <taxon>Eukaryota</taxon>
        <taxon>Metazoa</taxon>
        <taxon>Ecdysozoa</taxon>
        <taxon>Arthropoda</taxon>
        <taxon>Crustacea</taxon>
        <taxon>Multicrustacea</taxon>
        <taxon>Malacostraca</taxon>
        <taxon>Eumalacostraca</taxon>
        <taxon>Eucarida</taxon>
        <taxon>Decapoda</taxon>
        <taxon>Pleocyemata</taxon>
        <taxon>Brachyura</taxon>
        <taxon>Eubrachyura</taxon>
        <taxon>Portunoidea</taxon>
        <taxon>Portunidae</taxon>
        <taxon>Portuninae</taxon>
        <taxon>Portunus</taxon>
    </lineage>
</organism>
<keyword evidence="2" id="KW-1185">Reference proteome</keyword>
<evidence type="ECO:0000313" key="2">
    <source>
        <dbReference type="Proteomes" id="UP000324222"/>
    </source>
</evidence>
<protein>
    <submittedName>
        <fullName evidence="1">Uncharacterized protein</fullName>
    </submittedName>
</protein>
<name>A0A5B7DQP6_PORTR</name>
<dbReference type="Proteomes" id="UP000324222">
    <property type="component" value="Unassembled WGS sequence"/>
</dbReference>
<dbReference type="AlphaFoldDB" id="A0A5B7DQP6"/>
<sequence length="154" mass="17597">MRSGNFLMQPNLRDNVFALHLVKRLLRCYNANRKDEKRGKFGYESRRRRGATEPRQHITPQAAWLEAASSSSSTLTLHIIHFLNDSLRSGAFSVIPREPARTQPLNTRLHPHATSISEWRRAGWGRTRTSPSGGPEDVQSHLFWSLLRISNSVI</sequence>
<evidence type="ECO:0000313" key="1">
    <source>
        <dbReference type="EMBL" id="MPC23951.1"/>
    </source>
</evidence>
<comment type="caution">
    <text evidence="1">The sequence shown here is derived from an EMBL/GenBank/DDBJ whole genome shotgun (WGS) entry which is preliminary data.</text>
</comment>